<dbReference type="Pfam" id="PF25809">
    <property type="entry name" value="STEEP1"/>
    <property type="match status" value="1"/>
</dbReference>
<evidence type="ECO:0000256" key="1">
    <source>
        <dbReference type="ARBA" id="ARBA00004370"/>
    </source>
</evidence>
<comment type="catalytic activity">
    <reaction evidence="12">
        <text>N,1-di-(9Z-octadecenoyl)-sn-glycero-3-phosphoethanolamine + H2O = N-(9Z-octadecenoyl) ethanolamine + 1-(9Z-octadecenoyl)-sn-glycero-3-phosphate + H(+)</text>
        <dbReference type="Rhea" id="RHEA:56460"/>
        <dbReference type="ChEBI" id="CHEBI:15377"/>
        <dbReference type="ChEBI" id="CHEBI:15378"/>
        <dbReference type="ChEBI" id="CHEBI:71466"/>
        <dbReference type="ChEBI" id="CHEBI:74544"/>
        <dbReference type="ChEBI" id="CHEBI:85222"/>
    </reaction>
    <physiologicalReaction direction="left-to-right" evidence="12">
        <dbReference type="Rhea" id="RHEA:56461"/>
    </physiologicalReaction>
</comment>
<protein>
    <submittedName>
        <fullName evidence="15">Lysophospholipase D GDPD1</fullName>
    </submittedName>
</protein>
<evidence type="ECO:0000256" key="11">
    <source>
        <dbReference type="ARBA" id="ARBA00048580"/>
    </source>
</evidence>
<evidence type="ECO:0000256" key="2">
    <source>
        <dbReference type="ARBA" id="ARBA00007277"/>
    </source>
</evidence>
<evidence type="ECO:0000313" key="15">
    <source>
        <dbReference type="EMBL" id="KAL5108543.1"/>
    </source>
</evidence>
<dbReference type="PROSITE" id="PS50007">
    <property type="entry name" value="PIPLC_X_DOMAIN"/>
    <property type="match status" value="1"/>
</dbReference>
<evidence type="ECO:0000256" key="8">
    <source>
        <dbReference type="ARBA" id="ARBA00036083"/>
    </source>
</evidence>
<evidence type="ECO:0000313" key="16">
    <source>
        <dbReference type="Proteomes" id="UP001651158"/>
    </source>
</evidence>
<evidence type="ECO:0000256" key="12">
    <source>
        <dbReference type="ARBA" id="ARBA00048947"/>
    </source>
</evidence>
<evidence type="ECO:0000256" key="7">
    <source>
        <dbReference type="ARBA" id="ARBA00023136"/>
    </source>
</evidence>
<comment type="catalytic activity">
    <reaction evidence="10">
        <text>N-hexadecanoyl-1-(9Z-octadecenoyl)-sn-glycero-3-phosphoethanolamine + H2O = N-hexadecanoylethanolamine + 1-(9Z-octadecenoyl)-sn-glycero-3-phosphate + H(+)</text>
        <dbReference type="Rhea" id="RHEA:53168"/>
        <dbReference type="ChEBI" id="CHEBI:15377"/>
        <dbReference type="ChEBI" id="CHEBI:15378"/>
        <dbReference type="ChEBI" id="CHEBI:71464"/>
        <dbReference type="ChEBI" id="CHEBI:74544"/>
        <dbReference type="ChEBI" id="CHEBI:85217"/>
    </reaction>
    <physiologicalReaction direction="left-to-right" evidence="10">
        <dbReference type="Rhea" id="RHEA:53169"/>
    </physiologicalReaction>
</comment>
<comment type="caution">
    <text evidence="15">The sequence shown here is derived from an EMBL/GenBank/DDBJ whole genome shotgun (WGS) entry which is preliminary data.</text>
</comment>
<dbReference type="SUPFAM" id="SSF51695">
    <property type="entry name" value="PLC-like phosphodiesterases"/>
    <property type="match status" value="1"/>
</dbReference>
<dbReference type="CDD" id="cd08612">
    <property type="entry name" value="GDPD_GDE4"/>
    <property type="match status" value="1"/>
</dbReference>
<feature type="transmembrane region" description="Helical" evidence="13">
    <location>
        <begin position="21"/>
        <end position="44"/>
    </location>
</feature>
<reference evidence="15 16" key="1">
    <citation type="journal article" date="2022" name="Front. Cell. Infect. Microbiol.">
        <title>The Genomes of Two Strains of Taenia crassiceps the Animal Model for the Study of Human Cysticercosis.</title>
        <authorList>
            <person name="Bobes R.J."/>
            <person name="Estrada K."/>
            <person name="Rios-Valencia D.G."/>
            <person name="Calderon-Gallegos A."/>
            <person name="de la Torre P."/>
            <person name="Carrero J.C."/>
            <person name="Sanchez-Flores A."/>
            <person name="Laclette J.P."/>
        </authorList>
    </citation>
    <scope>NUCLEOTIDE SEQUENCE [LARGE SCALE GENOMIC DNA]</scope>
    <source>
        <strain evidence="15">WFUcys</strain>
    </source>
</reference>
<evidence type="ECO:0000256" key="6">
    <source>
        <dbReference type="ARBA" id="ARBA00023098"/>
    </source>
</evidence>
<evidence type="ECO:0000256" key="4">
    <source>
        <dbReference type="ARBA" id="ARBA00022801"/>
    </source>
</evidence>
<feature type="domain" description="GP-PDE" evidence="14">
    <location>
        <begin position="58"/>
        <end position="357"/>
    </location>
</feature>
<dbReference type="EMBL" id="JAKROA010000003">
    <property type="protein sequence ID" value="KAL5108543.1"/>
    <property type="molecule type" value="Genomic_DNA"/>
</dbReference>
<sequence length="623" mass="70199">MTTSICLSYQLLENRPICTKVMLVETLVAFFCVFWTISLILLHWPTLLHKKKTSAISATVVCHRGGSGEFIENTLHAFSSSVKLGCDMLEIDCQLTKDEEVVVSHDNDLSRATGVNKCISDLAFNELPPYSDRLAVTFGFVDDELYSSSRRECRAAEGVSRQIPLLRTVFEHFPHMPINIDVKADNPVLIKKISALIEEFNRVDITVWGSFSDTVNRKCQLENPRIATFVPIKRTIKIVLAYYLGLLPFLSLSDGFFEVPLVQNFGRMPNVIEYIKAQAARIPAFLKFGRTDDDLLRWTIQLADFLLMSKRLVNHLRARGIQVFYWVCNTEKDYDRAFSMGRVAVVTDYPSQLTQYLGQHPEVQRDNKDRHNYGSEKPLFIYCCICGQMALILDCPIEKLPERPRDKSKVIDVRKRAHKVIATEASASSCVYIRWPDGIEKQFRRYCKSCSLLLFYRHSVKNHVAEFIVQDALTPQEGNIGLSASALATRTAKLDGTDAGEANVKLLTALASQAEAMAQQNGSMPPPVNPLSYLNSSASNGSKLRRSVQQQETTQGVDTAVTVSTIEDEEEEAEAREVADSYAANVRVIEAQMIRRGIIKRRLVDEANEQAAKRRVRGTLIEK</sequence>
<keyword evidence="7 13" id="KW-0472">Membrane</keyword>
<accession>A0ABR4QFJ7</accession>
<dbReference type="InterPro" id="IPR030395">
    <property type="entry name" value="GP_PDE_dom"/>
</dbReference>
<keyword evidence="16" id="KW-1185">Reference proteome</keyword>
<dbReference type="PANTHER" id="PTHR42758">
    <property type="entry name" value="PHOSPHATIDYLGLYCEROL PHOSPHOLIPASE C"/>
    <property type="match status" value="1"/>
</dbReference>
<evidence type="ECO:0000256" key="13">
    <source>
        <dbReference type="SAM" id="Phobius"/>
    </source>
</evidence>
<evidence type="ECO:0000259" key="14">
    <source>
        <dbReference type="PROSITE" id="PS51704"/>
    </source>
</evidence>
<gene>
    <name evidence="15" type="ORF">TcWFU_001883</name>
</gene>
<dbReference type="Proteomes" id="UP001651158">
    <property type="component" value="Unassembled WGS sequence"/>
</dbReference>
<evidence type="ECO:0000256" key="10">
    <source>
        <dbReference type="ARBA" id="ARBA00047538"/>
    </source>
</evidence>
<evidence type="ECO:0000256" key="5">
    <source>
        <dbReference type="ARBA" id="ARBA00022989"/>
    </source>
</evidence>
<dbReference type="Pfam" id="PF03009">
    <property type="entry name" value="GDPD"/>
    <property type="match status" value="1"/>
</dbReference>
<dbReference type="PANTHER" id="PTHR42758:SF2">
    <property type="entry name" value="PHOSPHATIDYLGLYCEROL PHOSPHOLIPASE C"/>
    <property type="match status" value="1"/>
</dbReference>
<evidence type="ECO:0000256" key="3">
    <source>
        <dbReference type="ARBA" id="ARBA00022692"/>
    </source>
</evidence>
<organism evidence="15 16">
    <name type="scientific">Taenia crassiceps</name>
    <dbReference type="NCBI Taxonomy" id="6207"/>
    <lineage>
        <taxon>Eukaryota</taxon>
        <taxon>Metazoa</taxon>
        <taxon>Spiralia</taxon>
        <taxon>Lophotrochozoa</taxon>
        <taxon>Platyhelminthes</taxon>
        <taxon>Cestoda</taxon>
        <taxon>Eucestoda</taxon>
        <taxon>Cyclophyllidea</taxon>
        <taxon>Taeniidae</taxon>
        <taxon>Taenia</taxon>
    </lineage>
</organism>
<evidence type="ECO:0000256" key="9">
    <source>
        <dbReference type="ARBA" id="ARBA00047392"/>
    </source>
</evidence>
<dbReference type="Gene3D" id="3.20.20.190">
    <property type="entry name" value="Phosphatidylinositol (PI) phosphodiesterase"/>
    <property type="match status" value="1"/>
</dbReference>
<proteinExistence type="inferred from homology"/>
<keyword evidence="5 13" id="KW-1133">Transmembrane helix</keyword>
<keyword evidence="3 13" id="KW-0812">Transmembrane</keyword>
<name>A0ABR4QFJ7_9CEST</name>
<comment type="catalytic activity">
    <reaction evidence="9">
        <text>N-(5Z,8Z,11Z,14Z-eicosatetraenoyl)-1-(9Z-octadecenoyl)-sn-glycero-3-phosphoethanolamine + H2O = N-(5Z,8Z,11Z,14Z-eicosatetraenoyl)-ethanolamine + 1-(9Z-octadecenoyl)-sn-glycero-3-phosphate + H(+)</text>
        <dbReference type="Rhea" id="RHEA:45544"/>
        <dbReference type="ChEBI" id="CHEBI:2700"/>
        <dbReference type="ChEBI" id="CHEBI:15377"/>
        <dbReference type="ChEBI" id="CHEBI:15378"/>
        <dbReference type="ChEBI" id="CHEBI:74544"/>
        <dbReference type="ChEBI" id="CHEBI:85223"/>
    </reaction>
    <physiologicalReaction direction="left-to-right" evidence="9">
        <dbReference type="Rhea" id="RHEA:45545"/>
    </physiologicalReaction>
</comment>
<dbReference type="InterPro" id="IPR052271">
    <property type="entry name" value="GDPD-Related"/>
</dbReference>
<comment type="similarity">
    <text evidence="2">Belongs to the glycerophosphoryl diester phosphodiesterase family.</text>
</comment>
<dbReference type="InterPro" id="IPR057965">
    <property type="entry name" value="STEEP1_dom"/>
</dbReference>
<comment type="subcellular location">
    <subcellularLocation>
        <location evidence="1">Membrane</location>
    </subcellularLocation>
</comment>
<keyword evidence="4" id="KW-0378">Hydrolase</keyword>
<keyword evidence="6" id="KW-0443">Lipid metabolism</keyword>
<dbReference type="InterPro" id="IPR017946">
    <property type="entry name" value="PLC-like_Pdiesterase_TIM-brl"/>
</dbReference>
<comment type="catalytic activity">
    <reaction evidence="8">
        <text>1-O-hexadecyl-sn-glycero-3-phosphocholine + H2O = 1-O-hexadecyl-sn-glycero-3-phosphate + choline + H(+)</text>
        <dbReference type="Rhea" id="RHEA:41143"/>
        <dbReference type="ChEBI" id="CHEBI:15354"/>
        <dbReference type="ChEBI" id="CHEBI:15377"/>
        <dbReference type="ChEBI" id="CHEBI:15378"/>
        <dbReference type="ChEBI" id="CHEBI:64496"/>
        <dbReference type="ChEBI" id="CHEBI:77580"/>
    </reaction>
    <physiologicalReaction direction="left-to-right" evidence="8">
        <dbReference type="Rhea" id="RHEA:41144"/>
    </physiologicalReaction>
</comment>
<comment type="catalytic activity">
    <reaction evidence="11">
        <text>1-O-(1Z-octadecenyl)-sn-glycero-3-phospho-N-hexadecanoyl-ethanolamine + H2O = 1-O-(1Z-octadecenyl)-sn-glycero-3-phosphate + N-hexadecanoylethanolamine + H(+)</text>
        <dbReference type="Rhea" id="RHEA:53184"/>
        <dbReference type="ChEBI" id="CHEBI:15377"/>
        <dbReference type="ChEBI" id="CHEBI:15378"/>
        <dbReference type="ChEBI" id="CHEBI:71464"/>
        <dbReference type="ChEBI" id="CHEBI:137009"/>
        <dbReference type="ChEBI" id="CHEBI:137017"/>
    </reaction>
    <physiologicalReaction direction="left-to-right" evidence="11">
        <dbReference type="Rhea" id="RHEA:53185"/>
    </physiologicalReaction>
</comment>
<dbReference type="PROSITE" id="PS51704">
    <property type="entry name" value="GP_PDE"/>
    <property type="match status" value="1"/>
</dbReference>